<reference evidence="2" key="1">
    <citation type="submission" date="2021-02" db="EMBL/GenBank/DDBJ databases">
        <authorList>
            <person name="Nowell W R."/>
        </authorList>
    </citation>
    <scope>NUCLEOTIDE SEQUENCE</scope>
</reference>
<dbReference type="EMBL" id="CAJOBC010082961">
    <property type="protein sequence ID" value="CAF4294766.1"/>
    <property type="molecule type" value="Genomic_DNA"/>
</dbReference>
<name>A0A815KU87_9BILA</name>
<gene>
    <name evidence="2" type="ORF">GPM918_LOCUS33258</name>
    <name evidence="3" type="ORF">SRO942_LOCUS33941</name>
</gene>
<evidence type="ECO:0000256" key="1">
    <source>
        <dbReference type="SAM" id="MobiDB-lite"/>
    </source>
</evidence>
<dbReference type="Proteomes" id="UP000681722">
    <property type="component" value="Unassembled WGS sequence"/>
</dbReference>
<sequence>VNEPYSHPDENAVRWPSNGSKGWPYECVYCIDRRQENSTAMGRPHQDVNMAHSEIMYLSTDQSSGYAPSRWSHRPLDPEKLLTSYREIPRNESEEAH</sequence>
<dbReference type="EMBL" id="CAJNOQ010017537">
    <property type="protein sequence ID" value="CAF1400895.1"/>
    <property type="molecule type" value="Genomic_DNA"/>
</dbReference>
<feature type="non-terminal residue" evidence="2">
    <location>
        <position position="1"/>
    </location>
</feature>
<feature type="region of interest" description="Disordered" evidence="1">
    <location>
        <begin position="63"/>
        <end position="97"/>
    </location>
</feature>
<dbReference type="Proteomes" id="UP000663829">
    <property type="component" value="Unassembled WGS sequence"/>
</dbReference>
<protein>
    <submittedName>
        <fullName evidence="2">Uncharacterized protein</fullName>
    </submittedName>
</protein>
<dbReference type="AlphaFoldDB" id="A0A815KU87"/>
<comment type="caution">
    <text evidence="2">The sequence shown here is derived from an EMBL/GenBank/DDBJ whole genome shotgun (WGS) entry which is preliminary data.</text>
</comment>
<organism evidence="2 4">
    <name type="scientific">Didymodactylos carnosus</name>
    <dbReference type="NCBI Taxonomy" id="1234261"/>
    <lineage>
        <taxon>Eukaryota</taxon>
        <taxon>Metazoa</taxon>
        <taxon>Spiralia</taxon>
        <taxon>Gnathifera</taxon>
        <taxon>Rotifera</taxon>
        <taxon>Eurotatoria</taxon>
        <taxon>Bdelloidea</taxon>
        <taxon>Philodinida</taxon>
        <taxon>Philodinidae</taxon>
        <taxon>Didymodactylos</taxon>
    </lineage>
</organism>
<feature type="compositionally biased region" description="Basic and acidic residues" evidence="1">
    <location>
        <begin position="87"/>
        <end position="97"/>
    </location>
</feature>
<evidence type="ECO:0000313" key="2">
    <source>
        <dbReference type="EMBL" id="CAF1400895.1"/>
    </source>
</evidence>
<proteinExistence type="predicted"/>
<keyword evidence="4" id="KW-1185">Reference proteome</keyword>
<evidence type="ECO:0000313" key="4">
    <source>
        <dbReference type="Proteomes" id="UP000663829"/>
    </source>
</evidence>
<accession>A0A815KU87</accession>
<evidence type="ECO:0000313" key="3">
    <source>
        <dbReference type="EMBL" id="CAF4294766.1"/>
    </source>
</evidence>